<keyword evidence="1" id="KW-0808">Transferase</keyword>
<dbReference type="PANTHER" id="PTHR37526">
    <property type="entry name" value="PROTEIN TUSB"/>
    <property type="match status" value="1"/>
</dbReference>
<reference evidence="1 2" key="1">
    <citation type="journal article" date="2015" name="Int. J. Syst. Evol. Microbiol.">
        <title>Halomonas salicampi sp. nov., a halotolerant and alkalitolerant bacterium isolated from a saltern soil.</title>
        <authorList>
            <person name="Lee J.C."/>
            <person name="Kim Y.S."/>
            <person name="Yun B.S."/>
            <person name="Whang K.S."/>
        </authorList>
    </citation>
    <scope>NUCLEOTIDE SEQUENCE [LARGE SCALE GENOMIC DNA]</scope>
    <source>
        <strain evidence="1 2">BH103</strain>
    </source>
</reference>
<evidence type="ECO:0000313" key="1">
    <source>
        <dbReference type="EMBL" id="NYS60809.1"/>
    </source>
</evidence>
<dbReference type="GO" id="GO:1990228">
    <property type="term" value="C:sulfurtransferase complex"/>
    <property type="evidence" value="ECO:0007669"/>
    <property type="project" value="TreeGrafter"/>
</dbReference>
<dbReference type="EMBL" id="JACCDF010000006">
    <property type="protein sequence ID" value="NYS60809.1"/>
    <property type="molecule type" value="Genomic_DNA"/>
</dbReference>
<protein>
    <submittedName>
        <fullName evidence="1">Sulfurtransferase complex subunit TusB</fullName>
    </submittedName>
</protein>
<dbReference type="GO" id="GO:0016740">
    <property type="term" value="F:transferase activity"/>
    <property type="evidence" value="ECO:0007669"/>
    <property type="project" value="UniProtKB-KW"/>
</dbReference>
<dbReference type="InterPro" id="IPR007215">
    <property type="entry name" value="Sulphur_relay_TusB/DsrH"/>
</dbReference>
<dbReference type="Proteomes" id="UP000586119">
    <property type="component" value="Unassembled WGS sequence"/>
</dbReference>
<accession>A0A7Z0LKS2</accession>
<gene>
    <name evidence="1" type="primary">dsrH</name>
    <name evidence="1" type="ORF">HZS81_08555</name>
</gene>
<dbReference type="Pfam" id="PF04077">
    <property type="entry name" value="DsrH"/>
    <property type="match status" value="1"/>
</dbReference>
<organism evidence="1 2">
    <name type="scientific">Vreelandella salicampi</name>
    <dbReference type="NCBI Taxonomy" id="1449798"/>
    <lineage>
        <taxon>Bacteria</taxon>
        <taxon>Pseudomonadati</taxon>
        <taxon>Pseudomonadota</taxon>
        <taxon>Gammaproteobacteria</taxon>
        <taxon>Oceanospirillales</taxon>
        <taxon>Halomonadaceae</taxon>
        <taxon>Vreelandella</taxon>
    </lineage>
</organism>
<proteinExistence type="predicted"/>
<dbReference type="RefSeq" id="WP_179930136.1">
    <property type="nucleotide sequence ID" value="NZ_JACCDF010000006.1"/>
</dbReference>
<dbReference type="PANTHER" id="PTHR37526:SF1">
    <property type="entry name" value="PROTEIN TUSB"/>
    <property type="match status" value="1"/>
</dbReference>
<comment type="caution">
    <text evidence="1">The sequence shown here is derived from an EMBL/GenBank/DDBJ whole genome shotgun (WGS) entry which is preliminary data.</text>
</comment>
<name>A0A7Z0LKS2_9GAMM</name>
<keyword evidence="2" id="KW-1185">Reference proteome</keyword>
<dbReference type="Gene3D" id="3.40.1260.10">
    <property type="entry name" value="DsrEFH-like"/>
    <property type="match status" value="1"/>
</dbReference>
<evidence type="ECO:0000313" key="2">
    <source>
        <dbReference type="Proteomes" id="UP000586119"/>
    </source>
</evidence>
<sequence length="95" mass="10593">MLLHIVNRAPQFGETASQALRAMGPEDQLVLIEDAVVAVLDQAWQGWALAPERIFVMEEDLQARGILALAAPQQRVDVNTFVKLSAKCQRTISWH</sequence>
<dbReference type="SUPFAM" id="SSF75169">
    <property type="entry name" value="DsrEFH-like"/>
    <property type="match status" value="1"/>
</dbReference>
<dbReference type="NCBIfam" id="TIGR03011">
    <property type="entry name" value="sulf_tusB_dsrH"/>
    <property type="match status" value="1"/>
</dbReference>
<dbReference type="InterPro" id="IPR027396">
    <property type="entry name" value="DsrEFH-like"/>
</dbReference>
<dbReference type="AlphaFoldDB" id="A0A7Z0LKS2"/>
<dbReference type="GO" id="GO:0002143">
    <property type="term" value="P:tRNA wobble position uridine thiolation"/>
    <property type="evidence" value="ECO:0007669"/>
    <property type="project" value="InterPro"/>
</dbReference>